<dbReference type="InterPro" id="IPR000182">
    <property type="entry name" value="GNAT_dom"/>
</dbReference>
<sequence>MNLNIRKAEKDEIHELAELWYELASMHEYMMDGYELSDNPKVAWVNFIERNFDKKSMITFIAEDDDSIVGFVTVVIRERPDIFKNTKVGMILDLIVKEDKREEGVGSALVERSEEWIKSKGVSVGILTVAPENENAVDFWEKKGYRTYLLKKRKDL</sequence>
<dbReference type="AlphaFoldDB" id="M1Q2W0"/>
<dbReference type="SUPFAM" id="SSF55729">
    <property type="entry name" value="Acyl-CoA N-acyltransferases (Nat)"/>
    <property type="match status" value="1"/>
</dbReference>
<dbReference type="GO" id="GO:0016747">
    <property type="term" value="F:acyltransferase activity, transferring groups other than amino-acyl groups"/>
    <property type="evidence" value="ECO:0007669"/>
    <property type="project" value="InterPro"/>
</dbReference>
<dbReference type="Gene3D" id="3.40.630.30">
    <property type="match status" value="1"/>
</dbReference>
<keyword evidence="2" id="KW-0808">Transferase</keyword>
<dbReference type="PANTHER" id="PTHR43072:SF60">
    <property type="entry name" value="L-2,4-DIAMINOBUTYRIC ACID ACETYLTRANSFERASE"/>
    <property type="match status" value="1"/>
</dbReference>
<organism evidence="2">
    <name type="scientific">uncultured organism</name>
    <dbReference type="NCBI Taxonomy" id="155900"/>
    <lineage>
        <taxon>unclassified sequences</taxon>
        <taxon>environmental samples</taxon>
    </lineage>
</organism>
<evidence type="ECO:0000313" key="2">
    <source>
        <dbReference type="EMBL" id="AGF93612.1"/>
    </source>
</evidence>
<dbReference type="CDD" id="cd04301">
    <property type="entry name" value="NAT_SF"/>
    <property type="match status" value="1"/>
</dbReference>
<accession>M1Q2W0</accession>
<dbReference type="PANTHER" id="PTHR43072">
    <property type="entry name" value="N-ACETYLTRANSFERASE"/>
    <property type="match status" value="1"/>
</dbReference>
<dbReference type="InterPro" id="IPR016181">
    <property type="entry name" value="Acyl_CoA_acyltransferase"/>
</dbReference>
<name>M1Q2W0_9ZZZZ</name>
<protein>
    <submittedName>
        <fullName evidence="2">Protein containing GCN5-related N-acetyltransferase domain protein</fullName>
    </submittedName>
</protein>
<feature type="domain" description="N-acetyltransferase" evidence="1">
    <location>
        <begin position="3"/>
        <end position="156"/>
    </location>
</feature>
<dbReference type="Pfam" id="PF00583">
    <property type="entry name" value="Acetyltransf_1"/>
    <property type="match status" value="1"/>
</dbReference>
<gene>
    <name evidence="2" type="ORF">FLSS-14_0008</name>
</gene>
<evidence type="ECO:0000259" key="1">
    <source>
        <dbReference type="PROSITE" id="PS51186"/>
    </source>
</evidence>
<dbReference type="EMBL" id="JX684100">
    <property type="protein sequence ID" value="AGF93612.1"/>
    <property type="molecule type" value="Genomic_DNA"/>
</dbReference>
<proteinExistence type="predicted"/>
<dbReference type="PROSITE" id="PS51186">
    <property type="entry name" value="GNAT"/>
    <property type="match status" value="1"/>
</dbReference>
<reference evidence="2" key="1">
    <citation type="journal article" date="2013" name="Syst. Appl. Microbiol.">
        <title>New insights into the archaeal diversity of a hypersaline microbial mat obtained by a metagenomic approach.</title>
        <authorList>
            <person name="Lopez-Lopez A."/>
            <person name="Richter M."/>
            <person name="Pena A."/>
            <person name="Tamames J."/>
            <person name="Rossello-Mora R."/>
        </authorList>
    </citation>
    <scope>NUCLEOTIDE SEQUENCE</scope>
</reference>